<feature type="non-terminal residue" evidence="1">
    <location>
        <position position="1"/>
    </location>
</feature>
<dbReference type="AlphaFoldDB" id="X1JE75"/>
<proteinExistence type="predicted"/>
<comment type="caution">
    <text evidence="1">The sequence shown here is derived from an EMBL/GenBank/DDBJ whole genome shotgun (WGS) entry which is preliminary data.</text>
</comment>
<protein>
    <submittedName>
        <fullName evidence="1">Uncharacterized protein</fullName>
    </submittedName>
</protein>
<name>X1JE75_9ZZZZ</name>
<reference evidence="1" key="1">
    <citation type="journal article" date="2014" name="Front. Microbiol.">
        <title>High frequency of phylogenetically diverse reductive dehalogenase-homologous genes in deep subseafloor sedimentary metagenomes.</title>
        <authorList>
            <person name="Kawai M."/>
            <person name="Futagami T."/>
            <person name="Toyoda A."/>
            <person name="Takaki Y."/>
            <person name="Nishi S."/>
            <person name="Hori S."/>
            <person name="Arai W."/>
            <person name="Tsubouchi T."/>
            <person name="Morono Y."/>
            <person name="Uchiyama I."/>
            <person name="Ito T."/>
            <person name="Fujiyama A."/>
            <person name="Inagaki F."/>
            <person name="Takami H."/>
        </authorList>
    </citation>
    <scope>NUCLEOTIDE SEQUENCE</scope>
    <source>
        <strain evidence="1">Expedition CK06-06</strain>
    </source>
</reference>
<dbReference type="EMBL" id="BARU01034824">
    <property type="protein sequence ID" value="GAH68053.1"/>
    <property type="molecule type" value="Genomic_DNA"/>
</dbReference>
<accession>X1JE75</accession>
<sequence>AFLRGIKTKLIRGKKASGSDSGSGLTTWRFGLIRWFYAERNFYNFKAEQKRDIEAGQGLRPGQLGSPGYF</sequence>
<evidence type="ECO:0000313" key="1">
    <source>
        <dbReference type="EMBL" id="GAH68053.1"/>
    </source>
</evidence>
<gene>
    <name evidence="1" type="ORF">S03H2_54610</name>
</gene>
<organism evidence="1">
    <name type="scientific">marine sediment metagenome</name>
    <dbReference type="NCBI Taxonomy" id="412755"/>
    <lineage>
        <taxon>unclassified sequences</taxon>
        <taxon>metagenomes</taxon>
        <taxon>ecological metagenomes</taxon>
    </lineage>
</organism>